<dbReference type="AlphaFoldDB" id="A0A4E0QWN6"/>
<dbReference type="EMBL" id="JXXN02008084">
    <property type="protein sequence ID" value="THD18894.1"/>
    <property type="molecule type" value="Genomic_DNA"/>
</dbReference>
<gene>
    <name evidence="1" type="ORF">D915_010449</name>
</gene>
<protein>
    <submittedName>
        <fullName evidence="1">Alpha 1 3-glucosidase</fullName>
    </submittedName>
</protein>
<comment type="caution">
    <text evidence="1">The sequence shown here is derived from an EMBL/GenBank/DDBJ whole genome shotgun (WGS) entry which is preliminary data.</text>
</comment>
<reference evidence="1" key="1">
    <citation type="submission" date="2019-03" db="EMBL/GenBank/DDBJ databases">
        <title>Improved annotation for the trematode Fasciola hepatica.</title>
        <authorList>
            <person name="Choi Y.-J."/>
            <person name="Martin J."/>
            <person name="Mitreva M."/>
        </authorList>
    </citation>
    <scope>NUCLEOTIDE SEQUENCE [LARGE SCALE GENOMIC DNA]</scope>
</reference>
<evidence type="ECO:0000313" key="2">
    <source>
        <dbReference type="Proteomes" id="UP000230066"/>
    </source>
</evidence>
<keyword evidence="2" id="KW-1185">Reference proteome</keyword>
<evidence type="ECO:0000313" key="1">
    <source>
        <dbReference type="EMBL" id="THD18894.1"/>
    </source>
</evidence>
<dbReference type="PANTHER" id="PTHR47027">
    <property type="entry name" value="REVERSE TRANSCRIPTASE DOMAIN-CONTAINING PROTEIN"/>
    <property type="match status" value="1"/>
</dbReference>
<proteinExistence type="predicted"/>
<dbReference type="Proteomes" id="UP000230066">
    <property type="component" value="Unassembled WGS sequence"/>
</dbReference>
<dbReference type="PANTHER" id="PTHR47027:SF20">
    <property type="entry name" value="REVERSE TRANSCRIPTASE-LIKE PROTEIN WITH RNA-DIRECTED DNA POLYMERASE DOMAIN"/>
    <property type="match status" value="1"/>
</dbReference>
<sequence>MFGMRFAPSKCKLLLQDWVGSTRNLVLAGEALAEVDKFCYLGTYVSPDGQIADKVSLRIQKARLAFANLRHLWRRRDIWLSVKGRVYTAVVRSVLLYGSETRPLRVEDRRRLSVFEHRCLHSILRVWWEHGISNAEVQSKVLGTRGQSLYQVLNLNRLSWLGCVTHAHQ</sequence>
<organism evidence="1 2">
    <name type="scientific">Fasciola hepatica</name>
    <name type="common">Liver fluke</name>
    <dbReference type="NCBI Taxonomy" id="6192"/>
    <lineage>
        <taxon>Eukaryota</taxon>
        <taxon>Metazoa</taxon>
        <taxon>Spiralia</taxon>
        <taxon>Lophotrochozoa</taxon>
        <taxon>Platyhelminthes</taxon>
        <taxon>Trematoda</taxon>
        <taxon>Digenea</taxon>
        <taxon>Plagiorchiida</taxon>
        <taxon>Echinostomata</taxon>
        <taxon>Echinostomatoidea</taxon>
        <taxon>Fasciolidae</taxon>
        <taxon>Fasciola</taxon>
    </lineage>
</organism>
<name>A0A4E0QWN6_FASHE</name>
<accession>A0A4E0QWN6</accession>